<evidence type="ECO:0000313" key="1">
    <source>
        <dbReference type="EMBL" id="AGM15607.1"/>
    </source>
</evidence>
<sequence>MDNIEYKMDNKKVSKVSLEFNCVCCDYKCSKKQNFLKHLATQKHIKTEMIKNDKNG</sequence>
<keyword evidence="2" id="KW-1185">Reference proteome</keyword>
<dbReference type="Proteomes" id="UP000204225">
    <property type="component" value="Segment"/>
</dbReference>
<organism evidence="1 2">
    <name type="scientific">Phaeocystis globosa virus PgV-16T</name>
    <dbReference type="NCBI Taxonomy" id="3071227"/>
    <lineage>
        <taxon>Viruses</taxon>
        <taxon>Varidnaviria</taxon>
        <taxon>Bamfordvirae</taxon>
        <taxon>Nucleocytoviricota</taxon>
        <taxon>Megaviricetes</taxon>
        <taxon>Imitervirales</taxon>
        <taxon>Mesomimiviridae</taxon>
        <taxon>Tethysvirus</taxon>
        <taxon>Tethysvirus hollandense</taxon>
    </lineage>
</organism>
<proteinExistence type="predicted"/>
<dbReference type="EMBL" id="KC662249">
    <property type="protein sequence ID" value="AGM15607.1"/>
    <property type="molecule type" value="Genomic_DNA"/>
</dbReference>
<accession>A0AC59EXB3</accession>
<gene>
    <name evidence="1" type="ORF">PGCG_00296</name>
</gene>
<protein>
    <submittedName>
        <fullName evidence="1">Uncharacterized protein</fullName>
    </submittedName>
</protein>
<name>A0AC59EXB3_9VIRU</name>
<reference evidence="1 2" key="1">
    <citation type="journal article" date="2013" name="Proc. Natl. Acad. Sci. U.S.A.">
        <title>Genome of Phaeocystis globosa virus PgV-16T highlights the common ancestry of the largest known DNA viruses infecting eukaryotes.</title>
        <authorList>
            <person name="Santini S."/>
            <person name="Jeudy S."/>
            <person name="Bartoli J."/>
            <person name="Poirot O."/>
            <person name="Lescot M."/>
            <person name="Abergel C."/>
            <person name="Barbe V."/>
            <person name="Wommack K.E."/>
            <person name="Noordeloos A.A."/>
            <person name="Brussaard C.P."/>
            <person name="Claverie J.M."/>
        </authorList>
    </citation>
    <scope>NUCLEOTIDE SEQUENCE [LARGE SCALE GENOMIC DNA]</scope>
    <source>
        <strain evidence="1 2">16T</strain>
    </source>
</reference>
<evidence type="ECO:0000313" key="2">
    <source>
        <dbReference type="Proteomes" id="UP000204225"/>
    </source>
</evidence>